<feature type="region of interest" description="Disordered" evidence="1">
    <location>
        <begin position="1"/>
        <end position="129"/>
    </location>
</feature>
<feature type="region of interest" description="Disordered" evidence="1">
    <location>
        <begin position="297"/>
        <end position="341"/>
    </location>
</feature>
<feature type="compositionally biased region" description="Polar residues" evidence="1">
    <location>
        <begin position="1"/>
        <end position="11"/>
    </location>
</feature>
<evidence type="ECO:0000256" key="1">
    <source>
        <dbReference type="SAM" id="MobiDB-lite"/>
    </source>
</evidence>
<reference evidence="2 3" key="1">
    <citation type="journal article" date="2024" name="J Genomics">
        <title>Draft genome sequencing and assembly of Favolaschia claudopus CIRM-BRFM 2984 isolated from oak limbs.</title>
        <authorList>
            <person name="Navarro D."/>
            <person name="Drula E."/>
            <person name="Chaduli D."/>
            <person name="Cazenave R."/>
            <person name="Ahrendt S."/>
            <person name="Wang J."/>
            <person name="Lipzen A."/>
            <person name="Daum C."/>
            <person name="Barry K."/>
            <person name="Grigoriev I.V."/>
            <person name="Favel A."/>
            <person name="Rosso M.N."/>
            <person name="Martin F."/>
        </authorList>
    </citation>
    <scope>NUCLEOTIDE SEQUENCE [LARGE SCALE GENOMIC DNA]</scope>
    <source>
        <strain evidence="2 3">CIRM-BRFM 2984</strain>
    </source>
</reference>
<feature type="compositionally biased region" description="Basic and acidic residues" evidence="1">
    <location>
        <begin position="297"/>
        <end position="311"/>
    </location>
</feature>
<feature type="compositionally biased region" description="Basic and acidic residues" evidence="1">
    <location>
        <begin position="69"/>
        <end position="83"/>
    </location>
</feature>
<dbReference type="EMBL" id="JAWWNJ010000047">
    <property type="protein sequence ID" value="KAK7017787.1"/>
    <property type="molecule type" value="Genomic_DNA"/>
</dbReference>
<evidence type="ECO:0000313" key="2">
    <source>
        <dbReference type="EMBL" id="KAK7017787.1"/>
    </source>
</evidence>
<name>A0AAW0AYX6_9AGAR</name>
<comment type="caution">
    <text evidence="2">The sequence shown here is derived from an EMBL/GenBank/DDBJ whole genome shotgun (WGS) entry which is preliminary data.</text>
</comment>
<feature type="compositionally biased region" description="Basic and acidic residues" evidence="1">
    <location>
        <begin position="330"/>
        <end position="341"/>
    </location>
</feature>
<protein>
    <submittedName>
        <fullName evidence="2">Uncharacterized protein</fullName>
    </submittedName>
</protein>
<dbReference type="Proteomes" id="UP001362999">
    <property type="component" value="Unassembled WGS sequence"/>
</dbReference>
<organism evidence="2 3">
    <name type="scientific">Favolaschia claudopus</name>
    <dbReference type="NCBI Taxonomy" id="2862362"/>
    <lineage>
        <taxon>Eukaryota</taxon>
        <taxon>Fungi</taxon>
        <taxon>Dikarya</taxon>
        <taxon>Basidiomycota</taxon>
        <taxon>Agaricomycotina</taxon>
        <taxon>Agaricomycetes</taxon>
        <taxon>Agaricomycetidae</taxon>
        <taxon>Agaricales</taxon>
        <taxon>Marasmiineae</taxon>
        <taxon>Mycenaceae</taxon>
        <taxon>Favolaschia</taxon>
    </lineage>
</organism>
<evidence type="ECO:0000313" key="3">
    <source>
        <dbReference type="Proteomes" id="UP001362999"/>
    </source>
</evidence>
<keyword evidence="3" id="KW-1185">Reference proteome</keyword>
<sequence length="341" mass="35840">MRTTVDGTPSSPKLVHLRSVEAGSGDDGVDEDEAACLPAPAPVATRATGSVPSRRHSPGNTIGYLVANTRRDENDGLDGKDAEGGCMDLGAAKTQADEGGVPQSSDQRRGGRGGRQRRQGEDGDDAVEGETKTTVAIVVSPYRGLDYTIRLIVPPSSACGEGRGGGKGPDGSYTPPPSPYIYLVHLLILAFTQSAMVSRTPSASHRHIRRLGRIRIGGATVSTDRLCSRAGYDGGEGMYTGLVMGCGLRAGKGWVGVDGGRKRMSGEGKMKMGIRGGVKEKAEGYEERGTRMLSCERTVDNGEATERRDPSSRPGIRSNPGLCISQSVRGAEHTTLREGDA</sequence>
<gene>
    <name evidence="2" type="ORF">R3P38DRAFT_2784737</name>
</gene>
<proteinExistence type="predicted"/>
<dbReference type="AlphaFoldDB" id="A0AAW0AYX6"/>
<accession>A0AAW0AYX6</accession>